<dbReference type="AlphaFoldDB" id="A0AA39S8R7"/>
<organism evidence="1 2">
    <name type="scientific">Acer saccharum</name>
    <name type="common">Sugar maple</name>
    <dbReference type="NCBI Taxonomy" id="4024"/>
    <lineage>
        <taxon>Eukaryota</taxon>
        <taxon>Viridiplantae</taxon>
        <taxon>Streptophyta</taxon>
        <taxon>Embryophyta</taxon>
        <taxon>Tracheophyta</taxon>
        <taxon>Spermatophyta</taxon>
        <taxon>Magnoliopsida</taxon>
        <taxon>eudicotyledons</taxon>
        <taxon>Gunneridae</taxon>
        <taxon>Pentapetalae</taxon>
        <taxon>rosids</taxon>
        <taxon>malvids</taxon>
        <taxon>Sapindales</taxon>
        <taxon>Sapindaceae</taxon>
        <taxon>Hippocastanoideae</taxon>
        <taxon>Acereae</taxon>
        <taxon>Acer</taxon>
    </lineage>
</organism>
<protein>
    <submittedName>
        <fullName evidence="1">Uncharacterized protein</fullName>
    </submittedName>
</protein>
<accession>A0AA39S8R7</accession>
<evidence type="ECO:0000313" key="2">
    <source>
        <dbReference type="Proteomes" id="UP001168877"/>
    </source>
</evidence>
<reference evidence="1" key="1">
    <citation type="journal article" date="2022" name="Plant J.">
        <title>Strategies of tolerance reflected in two North American maple genomes.</title>
        <authorList>
            <person name="McEvoy S.L."/>
            <person name="Sezen U.U."/>
            <person name="Trouern-Trend A."/>
            <person name="McMahon S.M."/>
            <person name="Schaberg P.G."/>
            <person name="Yang J."/>
            <person name="Wegrzyn J.L."/>
            <person name="Swenson N.G."/>
        </authorList>
    </citation>
    <scope>NUCLEOTIDE SEQUENCE</scope>
    <source>
        <strain evidence="1">NS2018</strain>
    </source>
</reference>
<keyword evidence="2" id="KW-1185">Reference proteome</keyword>
<gene>
    <name evidence="1" type="ORF">LWI29_002430</name>
</gene>
<proteinExistence type="predicted"/>
<dbReference type="EMBL" id="JAUESC010000382">
    <property type="protein sequence ID" value="KAK0586187.1"/>
    <property type="molecule type" value="Genomic_DNA"/>
</dbReference>
<reference evidence="1" key="2">
    <citation type="submission" date="2023-06" db="EMBL/GenBank/DDBJ databases">
        <authorList>
            <person name="Swenson N.G."/>
            <person name="Wegrzyn J.L."/>
            <person name="Mcevoy S.L."/>
        </authorList>
    </citation>
    <scope>NUCLEOTIDE SEQUENCE</scope>
    <source>
        <strain evidence="1">NS2018</strain>
        <tissue evidence="1">Leaf</tissue>
    </source>
</reference>
<comment type="caution">
    <text evidence="1">The sequence shown here is derived from an EMBL/GenBank/DDBJ whole genome shotgun (WGS) entry which is preliminary data.</text>
</comment>
<name>A0AA39S8R7_ACESA</name>
<dbReference type="Proteomes" id="UP001168877">
    <property type="component" value="Unassembled WGS sequence"/>
</dbReference>
<sequence length="162" mass="17079">MNASWNVNLGHDIIECHGNVMKYHVNIIKCHGNVMECHVKNHECILFANIMEIKIMENFISAAACSDDGDGDAGCAVMTTVMQRATEGFNGDMKSCREARGCGGGGESEGGRRKPSAALCVVVVDLAVVTAHPTLASPSSSSSSSSLQAVVDLGSQLSWMSC</sequence>
<evidence type="ECO:0000313" key="1">
    <source>
        <dbReference type="EMBL" id="KAK0586187.1"/>
    </source>
</evidence>